<dbReference type="AlphaFoldDB" id="A0A8H7DHL9"/>
<comment type="caution">
    <text evidence="6">The sequence shown here is derived from an EMBL/GenBank/DDBJ whole genome shotgun (WGS) entry which is preliminary data.</text>
</comment>
<dbReference type="GO" id="GO:0008270">
    <property type="term" value="F:zinc ion binding"/>
    <property type="evidence" value="ECO:0007669"/>
    <property type="project" value="UniProtKB-KW"/>
</dbReference>
<proteinExistence type="predicted"/>
<dbReference type="Pfam" id="PF01753">
    <property type="entry name" value="zf-MYND"/>
    <property type="match status" value="1"/>
</dbReference>
<evidence type="ECO:0000313" key="6">
    <source>
        <dbReference type="EMBL" id="KAF7373497.1"/>
    </source>
</evidence>
<accession>A0A8H7DHL9</accession>
<gene>
    <name evidence="6" type="ORF">MSAN_00559600</name>
</gene>
<dbReference type="PROSITE" id="PS50865">
    <property type="entry name" value="ZF_MYND_2"/>
    <property type="match status" value="1"/>
</dbReference>
<evidence type="ECO:0000256" key="2">
    <source>
        <dbReference type="ARBA" id="ARBA00022771"/>
    </source>
</evidence>
<protein>
    <recommendedName>
        <fullName evidence="5">MYND-type domain-containing protein</fullName>
    </recommendedName>
</protein>
<name>A0A8H7DHL9_9AGAR</name>
<evidence type="ECO:0000313" key="7">
    <source>
        <dbReference type="Proteomes" id="UP000623467"/>
    </source>
</evidence>
<feature type="domain" description="MYND-type" evidence="5">
    <location>
        <begin position="225"/>
        <end position="267"/>
    </location>
</feature>
<dbReference type="EMBL" id="JACAZH010000003">
    <property type="protein sequence ID" value="KAF7373497.1"/>
    <property type="molecule type" value="Genomic_DNA"/>
</dbReference>
<evidence type="ECO:0000256" key="1">
    <source>
        <dbReference type="ARBA" id="ARBA00022723"/>
    </source>
</evidence>
<dbReference type="Proteomes" id="UP000623467">
    <property type="component" value="Unassembled WGS sequence"/>
</dbReference>
<organism evidence="6 7">
    <name type="scientific">Mycena sanguinolenta</name>
    <dbReference type="NCBI Taxonomy" id="230812"/>
    <lineage>
        <taxon>Eukaryota</taxon>
        <taxon>Fungi</taxon>
        <taxon>Dikarya</taxon>
        <taxon>Basidiomycota</taxon>
        <taxon>Agaricomycotina</taxon>
        <taxon>Agaricomycetes</taxon>
        <taxon>Agaricomycetidae</taxon>
        <taxon>Agaricales</taxon>
        <taxon>Marasmiineae</taxon>
        <taxon>Mycenaceae</taxon>
        <taxon>Mycena</taxon>
    </lineage>
</organism>
<sequence>MNTLWNVTPESLVTWVGVLDVDGSRDSPEARSASLKAQLGILQSKPMAFQMKIYSEVAAKYLPSLVDLFRQRPEALGSVTTLMNVLTTTPYFIRFLRSPAGAGLAALQAKRVASSDKEISAMNADEVGEVGQWLWTLLLLQGVQDVAEEDKTILLQNLPIWGRKFPGRLASDTTGRCQALLNDDPSVLFYSAQILPPLSLHFSAMRPMMQGMKIMLESKLDKCGGPGCTRKVQVDGSDLSQCGRCKSAVYCGVAHQKAAWAAHKPNCFAPAF</sequence>
<keyword evidence="2 4" id="KW-0863">Zinc-finger</keyword>
<keyword evidence="1" id="KW-0479">Metal-binding</keyword>
<evidence type="ECO:0000256" key="3">
    <source>
        <dbReference type="ARBA" id="ARBA00022833"/>
    </source>
</evidence>
<dbReference type="Gene3D" id="6.10.140.2220">
    <property type="match status" value="1"/>
</dbReference>
<evidence type="ECO:0000256" key="4">
    <source>
        <dbReference type="PROSITE-ProRule" id="PRU00134"/>
    </source>
</evidence>
<dbReference type="InterPro" id="IPR002893">
    <property type="entry name" value="Znf_MYND"/>
</dbReference>
<dbReference type="SUPFAM" id="SSF144232">
    <property type="entry name" value="HIT/MYND zinc finger-like"/>
    <property type="match status" value="1"/>
</dbReference>
<reference evidence="6" key="1">
    <citation type="submission" date="2020-05" db="EMBL/GenBank/DDBJ databases">
        <title>Mycena genomes resolve the evolution of fungal bioluminescence.</title>
        <authorList>
            <person name="Tsai I.J."/>
        </authorList>
    </citation>
    <scope>NUCLEOTIDE SEQUENCE</scope>
    <source>
        <strain evidence="6">160909Yilan</strain>
    </source>
</reference>
<keyword evidence="3" id="KW-0862">Zinc</keyword>
<evidence type="ECO:0000259" key="5">
    <source>
        <dbReference type="PROSITE" id="PS50865"/>
    </source>
</evidence>
<keyword evidence="7" id="KW-1185">Reference proteome</keyword>
<dbReference type="OrthoDB" id="432970at2759"/>